<sequence>MPRLLIAEVVHRATSWAADPDAPYAGMDRRLLRPLGLSEAAWLRGLALEALPVAEAERGWPALARDLDQASGRRHELLALGELSRPGWERLGLDVGETDTTTVWSALAHRWRLLPAAELPKWALRLNAHGLFDDPADARAFLERYFACEDPDRDWMSTDGEVYRAGYGLVPIHRLRVAD</sequence>
<dbReference type="Proteomes" id="UP000005801">
    <property type="component" value="Unassembled WGS sequence"/>
</dbReference>
<dbReference type="EMBL" id="ABCS01000007">
    <property type="protein sequence ID" value="EDM80929.1"/>
    <property type="molecule type" value="Genomic_DNA"/>
</dbReference>
<keyword evidence="2" id="KW-1185">Reference proteome</keyword>
<dbReference type="AlphaFoldDB" id="A6FZX3"/>
<proteinExistence type="predicted"/>
<dbReference type="eggNOG" id="COG0463">
    <property type="taxonomic scope" value="Bacteria"/>
</dbReference>
<name>A6FZX3_9BACT</name>
<protein>
    <submittedName>
        <fullName evidence="1">Uncharacterized protein</fullName>
    </submittedName>
</protein>
<accession>A6FZX3</accession>
<gene>
    <name evidence="1" type="ORF">PPSIR1_28503</name>
</gene>
<comment type="caution">
    <text evidence="1">The sequence shown here is derived from an EMBL/GenBank/DDBJ whole genome shotgun (WGS) entry which is preliminary data.</text>
</comment>
<evidence type="ECO:0000313" key="1">
    <source>
        <dbReference type="EMBL" id="EDM80929.1"/>
    </source>
</evidence>
<organism evidence="1 2">
    <name type="scientific">Plesiocystis pacifica SIR-1</name>
    <dbReference type="NCBI Taxonomy" id="391625"/>
    <lineage>
        <taxon>Bacteria</taxon>
        <taxon>Pseudomonadati</taxon>
        <taxon>Myxococcota</taxon>
        <taxon>Polyangia</taxon>
        <taxon>Nannocystales</taxon>
        <taxon>Nannocystaceae</taxon>
        <taxon>Plesiocystis</taxon>
    </lineage>
</organism>
<dbReference type="STRING" id="391625.PPSIR1_28503"/>
<evidence type="ECO:0000313" key="2">
    <source>
        <dbReference type="Proteomes" id="UP000005801"/>
    </source>
</evidence>
<dbReference type="RefSeq" id="WP_006970022.1">
    <property type="nucleotide sequence ID" value="NZ_ABCS01000007.1"/>
</dbReference>
<reference evidence="1 2" key="1">
    <citation type="submission" date="2007-06" db="EMBL/GenBank/DDBJ databases">
        <authorList>
            <person name="Shimkets L."/>
            <person name="Ferriera S."/>
            <person name="Johnson J."/>
            <person name="Kravitz S."/>
            <person name="Beeson K."/>
            <person name="Sutton G."/>
            <person name="Rogers Y.-H."/>
            <person name="Friedman R."/>
            <person name="Frazier M."/>
            <person name="Venter J.C."/>
        </authorList>
    </citation>
    <scope>NUCLEOTIDE SEQUENCE [LARGE SCALE GENOMIC DNA]</scope>
    <source>
        <strain evidence="1 2">SIR-1</strain>
    </source>
</reference>